<dbReference type="Proteomes" id="UP000242474">
    <property type="component" value="Unassembled WGS sequence"/>
</dbReference>
<feature type="non-terminal residue" evidence="6">
    <location>
        <position position="177"/>
    </location>
</feature>
<dbReference type="OrthoDB" id="2143914at2759"/>
<dbReference type="CDD" id="cd00167">
    <property type="entry name" value="SANT"/>
    <property type="match status" value="1"/>
</dbReference>
<evidence type="ECO:0000259" key="5">
    <source>
        <dbReference type="PROSITE" id="PS51294"/>
    </source>
</evidence>
<dbReference type="Gene3D" id="1.10.10.60">
    <property type="entry name" value="Homeodomain-like"/>
    <property type="match status" value="2"/>
</dbReference>
<organism evidence="6 7">
    <name type="scientific">Coemansia reversa (strain ATCC 12441 / NRRL 1564)</name>
    <dbReference type="NCBI Taxonomy" id="763665"/>
    <lineage>
        <taxon>Eukaryota</taxon>
        <taxon>Fungi</taxon>
        <taxon>Fungi incertae sedis</taxon>
        <taxon>Zoopagomycota</taxon>
        <taxon>Kickxellomycotina</taxon>
        <taxon>Kickxellomycetes</taxon>
        <taxon>Kickxellales</taxon>
        <taxon>Kickxellaceae</taxon>
        <taxon>Coemansia</taxon>
    </lineage>
</organism>
<dbReference type="InterPro" id="IPR001005">
    <property type="entry name" value="SANT/Myb"/>
</dbReference>
<dbReference type="AlphaFoldDB" id="A0A2G5B4G5"/>
<dbReference type="PANTHER" id="PTHR46380:SF2">
    <property type="entry name" value="CYCLIN-D-BINDING MYB-LIKE TRANSCRIPTION FACTOR 1"/>
    <property type="match status" value="1"/>
</dbReference>
<evidence type="ECO:0000313" key="7">
    <source>
        <dbReference type="Proteomes" id="UP000242474"/>
    </source>
</evidence>
<dbReference type="PANTHER" id="PTHR46380">
    <property type="entry name" value="CYCLIN-D-BINDING MYB-LIKE TRANSCRIPTION FACTOR 1"/>
    <property type="match status" value="1"/>
</dbReference>
<dbReference type="InterPro" id="IPR051651">
    <property type="entry name" value="DMTF1_DNA-bind_reg"/>
</dbReference>
<gene>
    <name evidence="6" type="ORF">COEREDRAFT_83178</name>
</gene>
<name>A0A2G5B4G5_COERN</name>
<sequence length="177" mass="20605">MIPITILRRRKWRQEEKQHLLDVVKQVYCQHDIIVWEEVAALIPDHSPTSCKLMYRHLTKTSKKTLLQNPKNEMRSIMSLRSAARQWTQQQDQQLLTLQLLYGSRWNVIGPLLNKSPTQCSNRMTRLRKQRIAEEAYATANNPTPAPAPPRIAAGYEILKAEKVWTPAETQILRDLL</sequence>
<keyword evidence="2" id="KW-0238">DNA-binding</keyword>
<dbReference type="GO" id="GO:0000981">
    <property type="term" value="F:DNA-binding transcription factor activity, RNA polymerase II-specific"/>
    <property type="evidence" value="ECO:0007669"/>
    <property type="project" value="TreeGrafter"/>
</dbReference>
<dbReference type="GO" id="GO:0000978">
    <property type="term" value="F:RNA polymerase II cis-regulatory region sequence-specific DNA binding"/>
    <property type="evidence" value="ECO:0007669"/>
    <property type="project" value="TreeGrafter"/>
</dbReference>
<dbReference type="Pfam" id="PF00249">
    <property type="entry name" value="Myb_DNA-binding"/>
    <property type="match status" value="1"/>
</dbReference>
<keyword evidence="7" id="KW-1185">Reference proteome</keyword>
<keyword evidence="3" id="KW-0539">Nucleus</keyword>
<evidence type="ECO:0000256" key="1">
    <source>
        <dbReference type="ARBA" id="ARBA00004123"/>
    </source>
</evidence>
<feature type="domain" description="HTH myb-type" evidence="5">
    <location>
        <begin position="85"/>
        <end position="132"/>
    </location>
</feature>
<reference evidence="6 7" key="1">
    <citation type="journal article" date="2015" name="Genome Biol. Evol.">
        <title>Phylogenomic analyses indicate that early fungi evolved digesting cell walls of algal ancestors of land plants.</title>
        <authorList>
            <person name="Chang Y."/>
            <person name="Wang S."/>
            <person name="Sekimoto S."/>
            <person name="Aerts A.L."/>
            <person name="Choi C."/>
            <person name="Clum A."/>
            <person name="LaButti K.M."/>
            <person name="Lindquist E.A."/>
            <person name="Yee Ngan C."/>
            <person name="Ohm R.A."/>
            <person name="Salamov A.A."/>
            <person name="Grigoriev I.V."/>
            <person name="Spatafora J.W."/>
            <person name="Berbee M.L."/>
        </authorList>
    </citation>
    <scope>NUCLEOTIDE SEQUENCE [LARGE SCALE GENOMIC DNA]</scope>
    <source>
        <strain evidence="6 7">NRRL 1564</strain>
    </source>
</reference>
<evidence type="ECO:0000313" key="6">
    <source>
        <dbReference type="EMBL" id="PIA13895.1"/>
    </source>
</evidence>
<proteinExistence type="predicted"/>
<protein>
    <submittedName>
        <fullName evidence="6">Uncharacterized protein</fullName>
    </submittedName>
</protein>
<dbReference type="PROSITE" id="PS51294">
    <property type="entry name" value="HTH_MYB"/>
    <property type="match status" value="1"/>
</dbReference>
<dbReference type="SMART" id="SM00717">
    <property type="entry name" value="SANT"/>
    <property type="match status" value="2"/>
</dbReference>
<accession>A0A2G5B4G5</accession>
<dbReference type="SUPFAM" id="SSF46689">
    <property type="entry name" value="Homeodomain-like"/>
    <property type="match status" value="1"/>
</dbReference>
<dbReference type="GO" id="GO:0005634">
    <property type="term" value="C:nucleus"/>
    <property type="evidence" value="ECO:0007669"/>
    <property type="project" value="UniProtKB-SubCell"/>
</dbReference>
<dbReference type="InterPro" id="IPR009057">
    <property type="entry name" value="Homeodomain-like_sf"/>
</dbReference>
<comment type="subcellular location">
    <subcellularLocation>
        <location evidence="1">Nucleus</location>
    </subcellularLocation>
</comment>
<evidence type="ECO:0000256" key="3">
    <source>
        <dbReference type="ARBA" id="ARBA00023242"/>
    </source>
</evidence>
<feature type="domain" description="Myb-like" evidence="4">
    <location>
        <begin position="7"/>
        <end position="59"/>
    </location>
</feature>
<dbReference type="PROSITE" id="PS50090">
    <property type="entry name" value="MYB_LIKE"/>
    <property type="match status" value="2"/>
</dbReference>
<dbReference type="EMBL" id="KZ303525">
    <property type="protein sequence ID" value="PIA13895.1"/>
    <property type="molecule type" value="Genomic_DNA"/>
</dbReference>
<feature type="domain" description="Myb-like" evidence="4">
    <location>
        <begin position="87"/>
        <end position="128"/>
    </location>
</feature>
<evidence type="ECO:0000259" key="4">
    <source>
        <dbReference type="PROSITE" id="PS50090"/>
    </source>
</evidence>
<evidence type="ECO:0000256" key="2">
    <source>
        <dbReference type="ARBA" id="ARBA00023125"/>
    </source>
</evidence>
<dbReference type="InterPro" id="IPR017930">
    <property type="entry name" value="Myb_dom"/>
</dbReference>